<dbReference type="STRING" id="104663.SAMN04488121_104303"/>
<evidence type="ECO:0000313" key="2">
    <source>
        <dbReference type="EMBL" id="SDG44754.1"/>
    </source>
</evidence>
<proteinExistence type="predicted"/>
<name>A0A1G7UBC5_CHIFI</name>
<dbReference type="SUPFAM" id="SSF54427">
    <property type="entry name" value="NTF2-like"/>
    <property type="match status" value="1"/>
</dbReference>
<evidence type="ECO:0000259" key="1">
    <source>
        <dbReference type="Pfam" id="PF12680"/>
    </source>
</evidence>
<protein>
    <recommendedName>
        <fullName evidence="1">SnoaL-like domain-containing protein</fullName>
    </recommendedName>
</protein>
<dbReference type="InterPro" id="IPR032710">
    <property type="entry name" value="NTF2-like_dom_sf"/>
</dbReference>
<sequence length="132" mass="14489">MENQAKQVVTQFLTAVQQGDNQTLAALLDTTIEWDQPGNNRFSGIKSNVTEVFQMVGGMFEVTGNTLRLAEIKSVTTNGNSVACLIRWTATKPGGQQLDVDNTDVYTVTGGRIVKARIYSADITQEDNFWGK</sequence>
<feature type="domain" description="SnoaL-like" evidence="1">
    <location>
        <begin position="9"/>
        <end position="115"/>
    </location>
</feature>
<dbReference type="OrthoDB" id="7859473at2"/>
<organism evidence="2 3">
    <name type="scientific">Chitinophaga filiformis</name>
    <name type="common">Myxococcus filiformis</name>
    <name type="synonym">Flexibacter filiformis</name>
    <dbReference type="NCBI Taxonomy" id="104663"/>
    <lineage>
        <taxon>Bacteria</taxon>
        <taxon>Pseudomonadati</taxon>
        <taxon>Bacteroidota</taxon>
        <taxon>Chitinophagia</taxon>
        <taxon>Chitinophagales</taxon>
        <taxon>Chitinophagaceae</taxon>
        <taxon>Chitinophaga</taxon>
    </lineage>
</organism>
<evidence type="ECO:0000313" key="3">
    <source>
        <dbReference type="Proteomes" id="UP000199045"/>
    </source>
</evidence>
<reference evidence="3" key="1">
    <citation type="submission" date="2016-10" db="EMBL/GenBank/DDBJ databases">
        <authorList>
            <person name="Varghese N."/>
            <person name="Submissions S."/>
        </authorList>
    </citation>
    <scope>NUCLEOTIDE SEQUENCE [LARGE SCALE GENOMIC DNA]</scope>
    <source>
        <strain evidence="3">DSM 527</strain>
    </source>
</reference>
<dbReference type="Gene3D" id="3.10.450.50">
    <property type="match status" value="1"/>
</dbReference>
<accession>A0A1G7UBC5</accession>
<dbReference type="Pfam" id="PF12680">
    <property type="entry name" value="SnoaL_2"/>
    <property type="match status" value="1"/>
</dbReference>
<dbReference type="AlphaFoldDB" id="A0A1G7UBC5"/>
<dbReference type="InterPro" id="IPR037401">
    <property type="entry name" value="SnoaL-like"/>
</dbReference>
<gene>
    <name evidence="2" type="ORF">SAMN04488121_104303</name>
</gene>
<dbReference type="Proteomes" id="UP000199045">
    <property type="component" value="Unassembled WGS sequence"/>
</dbReference>
<dbReference type="RefSeq" id="WP_089834474.1">
    <property type="nucleotide sequence ID" value="NZ_FNBN01000004.1"/>
</dbReference>
<dbReference type="EMBL" id="FNBN01000004">
    <property type="protein sequence ID" value="SDG44754.1"/>
    <property type="molecule type" value="Genomic_DNA"/>
</dbReference>